<dbReference type="Proteomes" id="UP001501771">
    <property type="component" value="Unassembled WGS sequence"/>
</dbReference>
<evidence type="ECO:0000313" key="2">
    <source>
        <dbReference type="Proteomes" id="UP001501771"/>
    </source>
</evidence>
<comment type="caution">
    <text evidence="1">The sequence shown here is derived from an EMBL/GenBank/DDBJ whole genome shotgun (WGS) entry which is preliminary data.</text>
</comment>
<dbReference type="EMBL" id="BAAAQR010000006">
    <property type="protein sequence ID" value="GAA2146640.1"/>
    <property type="molecule type" value="Genomic_DNA"/>
</dbReference>
<organism evidence="1 2">
    <name type="scientific">Nocardioides koreensis</name>
    <dbReference type="NCBI Taxonomy" id="433651"/>
    <lineage>
        <taxon>Bacteria</taxon>
        <taxon>Bacillati</taxon>
        <taxon>Actinomycetota</taxon>
        <taxon>Actinomycetes</taxon>
        <taxon>Propionibacteriales</taxon>
        <taxon>Nocardioidaceae</taxon>
        <taxon>Nocardioides</taxon>
    </lineage>
</organism>
<reference evidence="2" key="1">
    <citation type="journal article" date="2019" name="Int. J. Syst. Evol. Microbiol.">
        <title>The Global Catalogue of Microorganisms (GCM) 10K type strain sequencing project: providing services to taxonomists for standard genome sequencing and annotation.</title>
        <authorList>
            <consortium name="The Broad Institute Genomics Platform"/>
            <consortium name="The Broad Institute Genome Sequencing Center for Infectious Disease"/>
            <person name="Wu L."/>
            <person name="Ma J."/>
        </authorList>
    </citation>
    <scope>NUCLEOTIDE SEQUENCE [LARGE SCALE GENOMIC DNA]</scope>
    <source>
        <strain evidence="2">JCM 16022</strain>
    </source>
</reference>
<sequence length="98" mass="10473">MTTPASLGPEAIRQLTMPTDPWLSCDDCFDQLDAVLEETLTHAAPMGDSFRVHLRACAVCHQEAHSLAALVAPDYGIDPARAEAELDAVLRDDGSPAV</sequence>
<name>A0ABP5LKL2_9ACTN</name>
<protein>
    <recommendedName>
        <fullName evidence="3">Zf-HC2 domain-containing protein</fullName>
    </recommendedName>
</protein>
<proteinExistence type="predicted"/>
<evidence type="ECO:0008006" key="3">
    <source>
        <dbReference type="Google" id="ProtNLM"/>
    </source>
</evidence>
<dbReference type="RefSeq" id="WP_344151788.1">
    <property type="nucleotide sequence ID" value="NZ_BAAAQR010000006.1"/>
</dbReference>
<accession>A0ABP5LKL2</accession>
<evidence type="ECO:0000313" key="1">
    <source>
        <dbReference type="EMBL" id="GAA2146640.1"/>
    </source>
</evidence>
<keyword evidence="2" id="KW-1185">Reference proteome</keyword>
<gene>
    <name evidence="1" type="ORF">GCM10009844_22990</name>
</gene>